<feature type="chain" id="PRO_5012598456" description="GH29D-like beta-sandwich domain-containing protein" evidence="1">
    <location>
        <begin position="19"/>
        <end position="822"/>
    </location>
</feature>
<organism evidence="3 4">
    <name type="scientific">Anaeromyces robustus</name>
    <dbReference type="NCBI Taxonomy" id="1754192"/>
    <lineage>
        <taxon>Eukaryota</taxon>
        <taxon>Fungi</taxon>
        <taxon>Fungi incertae sedis</taxon>
        <taxon>Chytridiomycota</taxon>
        <taxon>Chytridiomycota incertae sedis</taxon>
        <taxon>Neocallimastigomycetes</taxon>
        <taxon>Neocallimastigales</taxon>
        <taxon>Neocallimastigaceae</taxon>
        <taxon>Anaeromyces</taxon>
    </lineage>
</organism>
<dbReference type="Pfam" id="PF13290">
    <property type="entry name" value="CHB_HEX_C_1"/>
    <property type="match status" value="1"/>
</dbReference>
<evidence type="ECO:0000259" key="2">
    <source>
        <dbReference type="Pfam" id="PF13290"/>
    </source>
</evidence>
<sequence length="822" mass="91241">MKFRNTLFLLLNLAFAFSAKDNEEVEDPNLPQFSLASGFYNQESIELEISVPEPGAIIYYTLDGTIPNETSSVYEAPFTLTNKSVDENVISNHLGIVPNSNFTPPVKVNKGNIIRAIAKLPSGEFTKVVSKSYFVGLDKTKLYQNVPIISIITEPDNLFDYEKGIYVLGKAYDEYLANPNPFGNWGDWGNGDWGNGDWGNADWGNFGGAENPANATENPFGGQGGNFGGFGGFGGQNANATENPFGGQGGNFGGFGGFGGQNANATDNPFGGFGGFGGQNANATDNPFGGFGGFGGQNANATDNPFGGFGGFGQNANNTENPWGDWGNFTWGGGEGDFDWAAMFAQGNYNQKGKEAERPATIEYIPGNGNIVTFAQDIGLRLKGRSTRANYQKSFHIHARKDYSKKNMKYELIDGNIRSDGQGPVTKYKSFNLRNAGNDSENAKMRDIVIQELIKNDYVETQQNNFAIVFIDGEYWGIYDIYEEYDDNYIANNYAIDNENVIMIKEGQLESGEEEDKKLFDEAFNFIANNDMSVQENYAQAANLIDMQGFALFTAFYTYVDVQDGFFRVGNYAAWRVRNPDPAVPKADGKWRMMIYDTDLSFGIFGGANDGFNSDVLRDILGKNQNQGGFGGWFLQNIGVKVTASLLKNPNFKNMFINAVCDIKNIYYEPSRVNSVINEKESILLPLVQEHYYRNGPARAIDNAEEDFKNNVEKLRDQMQSRNGIILSLIQEDFELQAPIKVKVTANNYRYGSMVINGLNEFNKSYSGEYFKENILYITAVPKRGRRLRSWDVLNGQMVYRRGNTIGIRPLRKGCSVKASFY</sequence>
<comment type="caution">
    <text evidence="3">The sequence shown here is derived from an EMBL/GenBank/DDBJ whole genome shotgun (WGS) entry which is preliminary data.</text>
</comment>
<dbReference type="Proteomes" id="UP000193944">
    <property type="component" value="Unassembled WGS sequence"/>
</dbReference>
<dbReference type="OrthoDB" id="10408199at2759"/>
<accession>A0A1Y1WZ94</accession>
<evidence type="ECO:0000313" key="3">
    <source>
        <dbReference type="EMBL" id="ORX78414.1"/>
    </source>
</evidence>
<dbReference type="InterPro" id="IPR059177">
    <property type="entry name" value="GH29D-like_dom"/>
</dbReference>
<evidence type="ECO:0000256" key="1">
    <source>
        <dbReference type="SAM" id="SignalP"/>
    </source>
</evidence>
<name>A0A1Y1WZ94_9FUNG</name>
<reference evidence="3 4" key="2">
    <citation type="submission" date="2016-08" db="EMBL/GenBank/DDBJ databases">
        <title>Pervasive Adenine N6-methylation of Active Genes in Fungi.</title>
        <authorList>
            <consortium name="DOE Joint Genome Institute"/>
            <person name="Mondo S.J."/>
            <person name="Dannebaum R.O."/>
            <person name="Kuo R.C."/>
            <person name="Labutti K."/>
            <person name="Haridas S."/>
            <person name="Kuo A."/>
            <person name="Salamov A."/>
            <person name="Ahrendt S.R."/>
            <person name="Lipzen A."/>
            <person name="Sullivan W."/>
            <person name="Andreopoulos W.B."/>
            <person name="Clum A."/>
            <person name="Lindquist E."/>
            <person name="Daum C."/>
            <person name="Ramamoorthy G.K."/>
            <person name="Gryganskyi A."/>
            <person name="Culley D."/>
            <person name="Magnuson J.K."/>
            <person name="James T.Y."/>
            <person name="O'Malley M.A."/>
            <person name="Stajich J.E."/>
            <person name="Spatafora J.W."/>
            <person name="Visel A."/>
            <person name="Grigoriev I.V."/>
        </authorList>
    </citation>
    <scope>NUCLEOTIDE SEQUENCE [LARGE SCALE GENOMIC DNA]</scope>
    <source>
        <strain evidence="3 4">S4</strain>
    </source>
</reference>
<feature type="domain" description="GH29D-like beta-sandwich" evidence="2">
    <location>
        <begin position="36"/>
        <end position="83"/>
    </location>
</feature>
<dbReference type="STRING" id="1754192.A0A1Y1WZ94"/>
<keyword evidence="1" id="KW-0732">Signal</keyword>
<feature type="signal peptide" evidence="1">
    <location>
        <begin position="1"/>
        <end position="18"/>
    </location>
</feature>
<proteinExistence type="predicted"/>
<keyword evidence="4" id="KW-1185">Reference proteome</keyword>
<dbReference type="InterPro" id="IPR014867">
    <property type="entry name" value="Spore_coat_CotH_CotH2/3/7"/>
</dbReference>
<reference evidence="3 4" key="1">
    <citation type="submission" date="2016-08" db="EMBL/GenBank/DDBJ databases">
        <title>A Parts List for Fungal Cellulosomes Revealed by Comparative Genomics.</title>
        <authorList>
            <consortium name="DOE Joint Genome Institute"/>
            <person name="Haitjema C.H."/>
            <person name="Gilmore S.P."/>
            <person name="Henske J.K."/>
            <person name="Solomon K.V."/>
            <person name="De Groot R."/>
            <person name="Kuo A."/>
            <person name="Mondo S.J."/>
            <person name="Salamov A.A."/>
            <person name="Labutti K."/>
            <person name="Zhao Z."/>
            <person name="Chiniquy J."/>
            <person name="Barry K."/>
            <person name="Brewer H.M."/>
            <person name="Purvine S.O."/>
            <person name="Wright A.T."/>
            <person name="Boxma B."/>
            <person name="Van Alen T."/>
            <person name="Hackstein J.H."/>
            <person name="Baker S.E."/>
            <person name="Grigoriev I.V."/>
            <person name="O'Malley M.A."/>
        </authorList>
    </citation>
    <scope>NUCLEOTIDE SEQUENCE [LARGE SCALE GENOMIC DNA]</scope>
    <source>
        <strain evidence="3 4">S4</strain>
    </source>
</reference>
<dbReference type="AlphaFoldDB" id="A0A1Y1WZ94"/>
<dbReference type="EMBL" id="MCFG01000211">
    <property type="protein sequence ID" value="ORX78414.1"/>
    <property type="molecule type" value="Genomic_DNA"/>
</dbReference>
<protein>
    <recommendedName>
        <fullName evidence="2">GH29D-like beta-sandwich domain-containing protein</fullName>
    </recommendedName>
</protein>
<gene>
    <name evidence="3" type="ORF">BCR32DRAFT_328554</name>
</gene>
<dbReference type="Pfam" id="PF08757">
    <property type="entry name" value="CotH"/>
    <property type="match status" value="1"/>
</dbReference>
<evidence type="ECO:0000313" key="4">
    <source>
        <dbReference type="Proteomes" id="UP000193944"/>
    </source>
</evidence>